<dbReference type="EMBL" id="JAJJMA010109988">
    <property type="protein sequence ID" value="MCL7031223.1"/>
    <property type="molecule type" value="Genomic_DNA"/>
</dbReference>
<organism evidence="11 12">
    <name type="scientific">Papaver nudicaule</name>
    <name type="common">Iceland poppy</name>
    <dbReference type="NCBI Taxonomy" id="74823"/>
    <lineage>
        <taxon>Eukaryota</taxon>
        <taxon>Viridiplantae</taxon>
        <taxon>Streptophyta</taxon>
        <taxon>Embryophyta</taxon>
        <taxon>Tracheophyta</taxon>
        <taxon>Spermatophyta</taxon>
        <taxon>Magnoliopsida</taxon>
        <taxon>Ranunculales</taxon>
        <taxon>Papaveraceae</taxon>
        <taxon>Papaveroideae</taxon>
        <taxon>Papaver</taxon>
    </lineage>
</organism>
<evidence type="ECO:0000313" key="12">
    <source>
        <dbReference type="Proteomes" id="UP001177140"/>
    </source>
</evidence>
<comment type="caution">
    <text evidence="11">The sequence shown here is derived from an EMBL/GenBank/DDBJ whole genome shotgun (WGS) entry which is preliminary data.</text>
</comment>
<reference evidence="11" key="1">
    <citation type="submission" date="2022-03" db="EMBL/GenBank/DDBJ databases">
        <title>A functionally conserved STORR gene fusion in Papaver species that diverged 16.8 million years ago.</title>
        <authorList>
            <person name="Catania T."/>
        </authorList>
    </citation>
    <scope>NUCLEOTIDE SEQUENCE</scope>
    <source>
        <strain evidence="11">S-191538</strain>
    </source>
</reference>
<comment type="similarity">
    <text evidence="2 8">Belongs to the Aux/IAA family.</text>
</comment>
<protein>
    <recommendedName>
        <fullName evidence="8">Auxin-responsive protein</fullName>
    </recommendedName>
</protein>
<comment type="subcellular location">
    <subcellularLocation>
        <location evidence="1 8">Nucleus</location>
    </subcellularLocation>
</comment>
<keyword evidence="6 8" id="KW-0539">Nucleus</keyword>
<sequence length="175" mass="19814">MGRPSHSSSSSIDSSSHPNYSVCSSSSASSKRDLSTDLRLGLSISSSNSSRDHEQPDWPPIKRSLRNTLAEKGSNNNSNRPTFYVKVYLEGIPIGRKLDLFAHHGYVNLIRTLSHMFLLTTIIYPGVDRVHSDHEDYHVLTYEDKEGDWMMVGDVPWNMFLTTVKRLKITRSNQC</sequence>
<dbReference type="InterPro" id="IPR053793">
    <property type="entry name" value="PB1-like"/>
</dbReference>
<keyword evidence="5 8" id="KW-0804">Transcription</keyword>
<dbReference type="PROSITE" id="PS51745">
    <property type="entry name" value="PB1"/>
    <property type="match status" value="1"/>
</dbReference>
<dbReference type="Pfam" id="PF02309">
    <property type="entry name" value="AUX_IAA"/>
    <property type="match status" value="1"/>
</dbReference>
<evidence type="ECO:0000256" key="9">
    <source>
        <dbReference type="SAM" id="MobiDB-lite"/>
    </source>
</evidence>
<keyword evidence="3 8" id="KW-0678">Repressor</keyword>
<evidence type="ECO:0000259" key="10">
    <source>
        <dbReference type="PROSITE" id="PS51745"/>
    </source>
</evidence>
<dbReference type="Proteomes" id="UP001177140">
    <property type="component" value="Unassembled WGS sequence"/>
</dbReference>
<comment type="subunit">
    <text evidence="8">Homodimers and heterodimers.</text>
</comment>
<dbReference type="SUPFAM" id="SSF54277">
    <property type="entry name" value="CAD &amp; PB1 domains"/>
    <property type="match status" value="1"/>
</dbReference>
<keyword evidence="4 8" id="KW-0805">Transcription regulation</keyword>
<dbReference type="GO" id="GO:0006355">
    <property type="term" value="P:regulation of DNA-templated transcription"/>
    <property type="evidence" value="ECO:0007669"/>
    <property type="project" value="InterPro"/>
</dbReference>
<evidence type="ECO:0000256" key="4">
    <source>
        <dbReference type="ARBA" id="ARBA00023015"/>
    </source>
</evidence>
<dbReference type="AlphaFoldDB" id="A0AA41SB91"/>
<proteinExistence type="inferred from homology"/>
<dbReference type="PANTHER" id="PTHR31734:SF94">
    <property type="entry name" value="AUXIN-RESPONSIVE PROTEIN IAA30"/>
    <property type="match status" value="1"/>
</dbReference>
<evidence type="ECO:0000256" key="2">
    <source>
        <dbReference type="ARBA" id="ARBA00006728"/>
    </source>
</evidence>
<feature type="domain" description="PB1" evidence="10">
    <location>
        <begin position="82"/>
        <end position="174"/>
    </location>
</feature>
<evidence type="ECO:0000256" key="6">
    <source>
        <dbReference type="ARBA" id="ARBA00023242"/>
    </source>
</evidence>
<evidence type="ECO:0000256" key="3">
    <source>
        <dbReference type="ARBA" id="ARBA00022491"/>
    </source>
</evidence>
<evidence type="ECO:0000256" key="5">
    <source>
        <dbReference type="ARBA" id="ARBA00023163"/>
    </source>
</evidence>
<evidence type="ECO:0000256" key="7">
    <source>
        <dbReference type="ARBA" id="ARBA00023294"/>
    </source>
</evidence>
<feature type="compositionally biased region" description="Low complexity" evidence="9">
    <location>
        <begin position="1"/>
        <end position="29"/>
    </location>
</feature>
<dbReference type="PANTHER" id="PTHR31734">
    <property type="entry name" value="AUXIN-RESPONSIVE PROTEIN IAA17"/>
    <property type="match status" value="1"/>
</dbReference>
<keyword evidence="12" id="KW-1185">Reference proteome</keyword>
<accession>A0AA41SB91</accession>
<dbReference type="InterPro" id="IPR033389">
    <property type="entry name" value="AUX/IAA_dom"/>
</dbReference>
<feature type="region of interest" description="Disordered" evidence="9">
    <location>
        <begin position="1"/>
        <end position="34"/>
    </location>
</feature>
<comment type="function">
    <text evidence="8">Aux/IAA proteins are short-lived transcriptional factors that function as repressors of early auxin response genes at low auxin concentrations.</text>
</comment>
<evidence type="ECO:0000256" key="8">
    <source>
        <dbReference type="RuleBase" id="RU004549"/>
    </source>
</evidence>
<dbReference type="Gene3D" id="3.10.20.90">
    <property type="entry name" value="Phosphatidylinositol 3-kinase Catalytic Subunit, Chain A, domain 1"/>
    <property type="match status" value="1"/>
</dbReference>
<dbReference type="InterPro" id="IPR003311">
    <property type="entry name" value="AUX_IAA"/>
</dbReference>
<keyword evidence="7 8" id="KW-0927">Auxin signaling pathway</keyword>
<dbReference type="GO" id="GO:0009734">
    <property type="term" value="P:auxin-activated signaling pathway"/>
    <property type="evidence" value="ECO:0007669"/>
    <property type="project" value="UniProtKB-UniRule"/>
</dbReference>
<dbReference type="GO" id="GO:0005634">
    <property type="term" value="C:nucleus"/>
    <property type="evidence" value="ECO:0007669"/>
    <property type="project" value="UniProtKB-SubCell"/>
</dbReference>
<name>A0AA41SB91_PAPNU</name>
<evidence type="ECO:0000256" key="1">
    <source>
        <dbReference type="ARBA" id="ARBA00004123"/>
    </source>
</evidence>
<gene>
    <name evidence="11" type="ORF">MKW94_002794</name>
</gene>
<evidence type="ECO:0000313" key="11">
    <source>
        <dbReference type="EMBL" id="MCL7031223.1"/>
    </source>
</evidence>